<dbReference type="Gramene" id="ORUFI02G15010.2">
    <property type="protein sequence ID" value="ORUFI02G15010.2"/>
    <property type="gene ID" value="ORUFI02G15010"/>
</dbReference>
<feature type="compositionally biased region" description="Basic and acidic residues" evidence="1">
    <location>
        <begin position="219"/>
        <end position="246"/>
    </location>
</feature>
<dbReference type="EnsemblPlants" id="ORUFI02G15010.2">
    <property type="protein sequence ID" value="ORUFI02G15010.2"/>
    <property type="gene ID" value="ORUFI02G15010"/>
</dbReference>
<feature type="region of interest" description="Disordered" evidence="1">
    <location>
        <begin position="105"/>
        <end position="148"/>
    </location>
</feature>
<accession>A0A0E0NE09</accession>
<feature type="compositionally biased region" description="Pro residues" evidence="1">
    <location>
        <begin position="129"/>
        <end position="140"/>
    </location>
</feature>
<reference evidence="3" key="2">
    <citation type="submission" date="2015-06" db="UniProtKB">
        <authorList>
            <consortium name="EnsemblPlants"/>
        </authorList>
    </citation>
    <scope>IDENTIFICATION</scope>
</reference>
<organism evidence="3 4">
    <name type="scientific">Oryza rufipogon</name>
    <name type="common">Brownbeard rice</name>
    <name type="synonym">Asian wild rice</name>
    <dbReference type="NCBI Taxonomy" id="4529"/>
    <lineage>
        <taxon>Eukaryota</taxon>
        <taxon>Viridiplantae</taxon>
        <taxon>Streptophyta</taxon>
        <taxon>Embryophyta</taxon>
        <taxon>Tracheophyta</taxon>
        <taxon>Spermatophyta</taxon>
        <taxon>Magnoliopsida</taxon>
        <taxon>Liliopsida</taxon>
        <taxon>Poales</taxon>
        <taxon>Poaceae</taxon>
        <taxon>BOP clade</taxon>
        <taxon>Oryzoideae</taxon>
        <taxon>Oryzeae</taxon>
        <taxon>Oryzinae</taxon>
        <taxon>Oryza</taxon>
    </lineage>
</organism>
<dbReference type="HOGENOM" id="CLU_991729_0_0_1"/>
<feature type="chain" id="PRO_5002368815" evidence="2">
    <location>
        <begin position="27"/>
        <end position="281"/>
    </location>
</feature>
<feature type="compositionally biased region" description="Pro residues" evidence="1">
    <location>
        <begin position="58"/>
        <end position="69"/>
    </location>
</feature>
<proteinExistence type="predicted"/>
<feature type="region of interest" description="Disordered" evidence="1">
    <location>
        <begin position="55"/>
        <end position="90"/>
    </location>
</feature>
<feature type="compositionally biased region" description="Gly residues" evidence="1">
    <location>
        <begin position="209"/>
        <end position="218"/>
    </location>
</feature>
<feature type="compositionally biased region" description="Pro residues" evidence="1">
    <location>
        <begin position="106"/>
        <end position="119"/>
    </location>
</feature>
<name>A0A0E0NE09_ORYRU</name>
<keyword evidence="2" id="KW-0732">Signal</keyword>
<keyword evidence="4" id="KW-1185">Reference proteome</keyword>
<feature type="signal peptide" evidence="2">
    <location>
        <begin position="1"/>
        <end position="26"/>
    </location>
</feature>
<feature type="region of interest" description="Disordered" evidence="1">
    <location>
        <begin position="198"/>
        <end position="253"/>
    </location>
</feature>
<evidence type="ECO:0000313" key="4">
    <source>
        <dbReference type="Proteomes" id="UP000008022"/>
    </source>
</evidence>
<dbReference type="Proteomes" id="UP000008022">
    <property type="component" value="Unassembled WGS sequence"/>
</dbReference>
<sequence length="281" mass="29855">MQFSQRSLFSFLRFFLSLYLFPISHRCFQSEGEERRRQAAPLQRWLRRARSSFLQRVLPPPSGSPPPCRRPGITGAERHQRAGAAPAGRPPPLCLALLPLRSPAARPCPPPTAGPPPPRSSLQTRSPTSPSPAPPSPTPPHAVAVPPLPASSAHLSIASVSQLPPQSPRLPVVRRQPRCRATAVICPPVCSIHGAAEATPLPPAHCQRRGGGGGGGGGEESRERLLDGAAQHHPEDQAQGEGDAHPHGVGAPLHPQSFFCDSVGNPSLSIPDLALERFVPL</sequence>
<reference evidence="4" key="1">
    <citation type="submission" date="2013-06" db="EMBL/GenBank/DDBJ databases">
        <authorList>
            <person name="Zhao Q."/>
        </authorList>
    </citation>
    <scope>NUCLEOTIDE SEQUENCE</scope>
    <source>
        <strain evidence="4">cv. W1943</strain>
    </source>
</reference>
<evidence type="ECO:0000256" key="2">
    <source>
        <dbReference type="SAM" id="SignalP"/>
    </source>
</evidence>
<dbReference type="AlphaFoldDB" id="A0A0E0NE09"/>
<protein>
    <submittedName>
        <fullName evidence="3">Uncharacterized protein</fullName>
    </submittedName>
</protein>
<evidence type="ECO:0000313" key="3">
    <source>
        <dbReference type="EnsemblPlants" id="ORUFI02G15010.2"/>
    </source>
</evidence>
<evidence type="ECO:0000256" key="1">
    <source>
        <dbReference type="SAM" id="MobiDB-lite"/>
    </source>
</evidence>